<proteinExistence type="predicted"/>
<feature type="chain" id="PRO_5042844903" description="Long Rib domain-containing protein" evidence="2">
    <location>
        <begin position="38"/>
        <end position="789"/>
    </location>
</feature>
<feature type="non-terminal residue" evidence="4">
    <location>
        <position position="789"/>
    </location>
</feature>
<evidence type="ECO:0000256" key="2">
    <source>
        <dbReference type="SAM" id="SignalP"/>
    </source>
</evidence>
<feature type="compositionally biased region" description="Basic and acidic residues" evidence="1">
    <location>
        <begin position="746"/>
        <end position="774"/>
    </location>
</feature>
<comment type="caution">
    <text evidence="4">The sequence shown here is derived from an EMBL/GenBank/DDBJ whole genome shotgun (WGS) entry which is preliminary data.</text>
</comment>
<feature type="region of interest" description="Disordered" evidence="1">
    <location>
        <begin position="746"/>
        <end position="789"/>
    </location>
</feature>
<dbReference type="RefSeq" id="WP_342448822.1">
    <property type="nucleotide sequence ID" value="NZ_JAAUVV010000035.1"/>
</dbReference>
<feature type="signal peptide" evidence="2">
    <location>
        <begin position="1"/>
        <end position="37"/>
    </location>
</feature>
<organism evidence="4 5">
    <name type="scientific">Corynebacterium coyleae</name>
    <dbReference type="NCBI Taxonomy" id="53374"/>
    <lineage>
        <taxon>Bacteria</taxon>
        <taxon>Bacillati</taxon>
        <taxon>Actinomycetota</taxon>
        <taxon>Actinomycetes</taxon>
        <taxon>Mycobacteriales</taxon>
        <taxon>Corynebacteriaceae</taxon>
        <taxon>Corynebacterium</taxon>
    </lineage>
</organism>
<evidence type="ECO:0000313" key="5">
    <source>
        <dbReference type="Proteomes" id="UP000591626"/>
    </source>
</evidence>
<dbReference type="Proteomes" id="UP000591626">
    <property type="component" value="Unassembled WGS sequence"/>
</dbReference>
<feature type="domain" description="Long Rib" evidence="3">
    <location>
        <begin position="629"/>
        <end position="737"/>
    </location>
</feature>
<dbReference type="AlphaFoldDB" id="A0AAP7CD88"/>
<sequence>MKKNYIARRRGTSVAAAALSFALVAPLAQPVAAPQFAAAAFAEENADAPKPAPATSSAEPYADAIYSPGVVNGKKTVSGTVLFYDQFPGSSNGNTAAKGDFGKALPAAGSGLGENFKGATVYAQWFEKPAKGKTGDNPAVASPVYKTTVNEDGTYAINMRPYIDSDGKYREFHAQYNIAAGGRGQKVKIWVDGYDRDEYEMVRGYGERQVPDGTVADTTGGAGWGSGAAQRSLAGAHQVFVKRANAEQMLGDESEWRKMDDTEKAANGKEGGSFYGKAYWNLNQGLAALGQKEIVGDKNDRRIEGLQVVAAYLSDKAVLEIQKHVEENKGTEYQNHDLRSSSWDVNDELKLQAWINEQIAKNPDWIAERVVTETDGNGDYLIQFKGTYGINPNKAGKVAPELAGTVADSFADGVFTNNQVSLRENAKHVNWDWLFVDTPNLPTGVSNMGAWRGNVWQGLTSTASGWTIADIGGVAGTPYDMRGMQKASLSGNYNVGSWDMALMPNQIHFAVDKYDSLTNFARPGDKTHAFTEGLPGFNLSALYQVEWTDSDGNVVNTCKAVDAEGNLIEDEDSLGMPAKSDGSLPNCEITVPEDLDKNTTYTATLYGIDANGDRIVLASDSFTALAKTAAEVTPKYDPTFAEVGTKVTTGKLKFVDALSGEPIDPADERLADAKYVLHEDALPEGWVSHGIDAETGEITVTPGPNGIDGEELKPGDTVNLPVRVEYADGTANGAFAPIIIGEQKDFYEPEYKDKEGKPGDDVKVDAPEFKDKDGNPTTAPDGTTFKPGE</sequence>
<dbReference type="InterPro" id="IPR044055">
    <property type="entry name" value="RibLong"/>
</dbReference>
<evidence type="ECO:0000256" key="1">
    <source>
        <dbReference type="SAM" id="MobiDB-lite"/>
    </source>
</evidence>
<protein>
    <recommendedName>
        <fullName evidence="3">Long Rib domain-containing protein</fullName>
    </recommendedName>
</protein>
<dbReference type="EMBL" id="JAAUVV010000035">
    <property type="protein sequence ID" value="NJJ04955.1"/>
    <property type="molecule type" value="Genomic_DNA"/>
</dbReference>
<gene>
    <name evidence="4" type="ORF">HC138_11480</name>
</gene>
<name>A0AAP7CD88_9CORY</name>
<reference evidence="4 5" key="1">
    <citation type="submission" date="2020-03" db="EMBL/GenBank/DDBJ databases">
        <title>Draft genome sequences of bacterial isolates from the female urobiome.</title>
        <authorList>
            <person name="Miller-Ensminger T."/>
            <person name="Wolfe A.J."/>
            <person name="Putonti C."/>
        </authorList>
    </citation>
    <scope>NUCLEOTIDE SEQUENCE [LARGE SCALE GENOMIC DNA]</scope>
    <source>
        <strain evidence="4 5">UMB8490</strain>
    </source>
</reference>
<dbReference type="Pfam" id="PF18957">
    <property type="entry name" value="RibLong"/>
    <property type="match status" value="1"/>
</dbReference>
<accession>A0AAP7CD88</accession>
<keyword evidence="2" id="KW-0732">Signal</keyword>
<evidence type="ECO:0000259" key="3">
    <source>
        <dbReference type="Pfam" id="PF18957"/>
    </source>
</evidence>
<evidence type="ECO:0000313" key="4">
    <source>
        <dbReference type="EMBL" id="NJJ04955.1"/>
    </source>
</evidence>